<evidence type="ECO:0000256" key="5">
    <source>
        <dbReference type="ARBA" id="ARBA00022741"/>
    </source>
</evidence>
<name>A0A316FYG3_9ACTN</name>
<dbReference type="InterPro" id="IPR023214">
    <property type="entry name" value="HAD_sf"/>
</dbReference>
<dbReference type="PROSITE" id="PS00154">
    <property type="entry name" value="ATPASE_E1_E2"/>
    <property type="match status" value="1"/>
</dbReference>
<keyword evidence="8 11" id="KW-1133">Transmembrane helix</keyword>
<comment type="caution">
    <text evidence="13">The sequence shown here is derived from an EMBL/GenBank/DDBJ whole genome shotgun (WGS) entry which is preliminary data.</text>
</comment>
<feature type="transmembrane region" description="Helical" evidence="11">
    <location>
        <begin position="726"/>
        <end position="745"/>
    </location>
</feature>
<dbReference type="RefSeq" id="WP_239170186.1">
    <property type="nucleotide sequence ID" value="NZ_BONA01000049.1"/>
</dbReference>
<evidence type="ECO:0000313" key="13">
    <source>
        <dbReference type="EMBL" id="PWK47157.1"/>
    </source>
</evidence>
<dbReference type="InterPro" id="IPR006068">
    <property type="entry name" value="ATPase_P-typ_cation-transptr_C"/>
</dbReference>
<feature type="transmembrane region" description="Helical" evidence="11">
    <location>
        <begin position="766"/>
        <end position="788"/>
    </location>
</feature>
<dbReference type="GO" id="GO:0016887">
    <property type="term" value="F:ATP hydrolysis activity"/>
    <property type="evidence" value="ECO:0007669"/>
    <property type="project" value="InterPro"/>
</dbReference>
<proteinExistence type="predicted"/>
<evidence type="ECO:0000256" key="6">
    <source>
        <dbReference type="ARBA" id="ARBA00022840"/>
    </source>
</evidence>
<sequence length="893" mass="95370">MATMTEPPNAPEVPVFHVLSVPEALEAENVDRHRGLSEEEVGRRRDKYGPNRFAEAKKEPWWRSFVRQYADPMQIVLLAAGIGSLYPLKQYGTGILLIALTLLNAALGLHQEGKAAAAIDALQKMMIIKAKVRRDGTLVEIPAEQLVPGDVVAMEAGDVVPADGRLLRAATLEIDESALTGESLPVAKDIAAVAEADTALGDRSDMAYMNTNVTRGAGELLVTATGMNTEVGRISGMLQTEKDAETPLTRQLSRLTNQILLIAGIALLASVIINLARGSEFGVVFTAAVAFAVSAIPTGLPAVVTTILSLGTQMLARSNAIVKRLRSTETLGSTSAINSDKTGTLTLNQMTAVELAVPGRRYTISGGGYSTDGVIKKVAGEPEVPLEEYLLPMILCSDAVVRDGDMIGDPTEGALVVLAEKGGLDSEATRQRYPRVAELPFDATYKLMATFHRMTGDDGREVVRCFVKGAPDQLLARCEVADADAVKYLAENTRLAQQGLRVLATARKDFDPAGFDPDVDLLPLLSGLTPLALIGIVDPPRPQAQAAIGQAHAAGIEVRMITGDHAVTAAAIAGKLGIRGRAITGAEFGAMSDEEADREIDGIGVIARVTPEHKVRLVEVLKRKGHIVAMTGDGVNDAPALKKADIGIAMGITGTEVSKEAAAMILTDDDFATIVKAVELGRALYANLKKYIFFQMGVLVGMIITFLGASIANVAAGVPFLPLQSLWLNFTTQVFQAVGLGYGKAEPDIMKDRPRKSDEPLLTRATLGWLSLLGLVMGLVTLVVIWWADGEYDLDTGRTMGLTAFSIANLAFSLTVRSDIRSVFSLETFGDKRFLITTGMSAAAIVLATEFGLFQKILQTVSLDVGQWLICLLAGALVVVPTEIRKMVVRRRR</sequence>
<dbReference type="GO" id="GO:0005524">
    <property type="term" value="F:ATP binding"/>
    <property type="evidence" value="ECO:0007669"/>
    <property type="project" value="UniProtKB-KW"/>
</dbReference>
<feature type="transmembrane region" description="Helical" evidence="11">
    <location>
        <begin position="832"/>
        <end position="853"/>
    </location>
</feature>
<feature type="transmembrane region" description="Helical" evidence="11">
    <location>
        <begin position="800"/>
        <end position="820"/>
    </location>
</feature>
<evidence type="ECO:0000256" key="4">
    <source>
        <dbReference type="ARBA" id="ARBA00022723"/>
    </source>
</evidence>
<dbReference type="InterPro" id="IPR059000">
    <property type="entry name" value="ATPase_P-type_domA"/>
</dbReference>
<dbReference type="AlphaFoldDB" id="A0A316FYG3"/>
<dbReference type="GO" id="GO:0046872">
    <property type="term" value="F:metal ion binding"/>
    <property type="evidence" value="ECO:0007669"/>
    <property type="project" value="UniProtKB-KW"/>
</dbReference>
<dbReference type="InterPro" id="IPR023298">
    <property type="entry name" value="ATPase_P-typ_TM_dom_sf"/>
</dbReference>
<keyword evidence="5" id="KW-0547">Nucleotide-binding</keyword>
<gene>
    <name evidence="13" type="ORF">BC793_108272</name>
</gene>
<dbReference type="Gene3D" id="1.20.1110.10">
    <property type="entry name" value="Calcium-transporting ATPase, transmembrane domain"/>
    <property type="match status" value="1"/>
</dbReference>
<dbReference type="Pfam" id="PF00689">
    <property type="entry name" value="Cation_ATPase_C"/>
    <property type="match status" value="1"/>
</dbReference>
<dbReference type="NCBIfam" id="TIGR01494">
    <property type="entry name" value="ATPase_P-type"/>
    <property type="match status" value="2"/>
</dbReference>
<dbReference type="InterPro" id="IPR044492">
    <property type="entry name" value="P_typ_ATPase_HD_dom"/>
</dbReference>
<comment type="catalytic activity">
    <reaction evidence="10">
        <text>ATP + H2O = ADP + phosphate + H(+)</text>
        <dbReference type="Rhea" id="RHEA:13065"/>
        <dbReference type="ChEBI" id="CHEBI:15377"/>
        <dbReference type="ChEBI" id="CHEBI:15378"/>
        <dbReference type="ChEBI" id="CHEBI:30616"/>
        <dbReference type="ChEBI" id="CHEBI:43474"/>
        <dbReference type="ChEBI" id="CHEBI:456216"/>
    </reaction>
</comment>
<evidence type="ECO:0000256" key="9">
    <source>
        <dbReference type="ARBA" id="ARBA00023136"/>
    </source>
</evidence>
<dbReference type="SMART" id="SM00831">
    <property type="entry name" value="Cation_ATPase_N"/>
    <property type="match status" value="1"/>
</dbReference>
<evidence type="ECO:0000256" key="8">
    <source>
        <dbReference type="ARBA" id="ARBA00022989"/>
    </source>
</evidence>
<dbReference type="Pfam" id="PF13246">
    <property type="entry name" value="Cation_ATPase"/>
    <property type="match status" value="1"/>
</dbReference>
<dbReference type="SUPFAM" id="SSF56784">
    <property type="entry name" value="HAD-like"/>
    <property type="match status" value="1"/>
</dbReference>
<dbReference type="GO" id="GO:0019829">
    <property type="term" value="F:ATPase-coupled monoatomic cation transmembrane transporter activity"/>
    <property type="evidence" value="ECO:0007669"/>
    <property type="project" value="UniProtKB-ARBA"/>
</dbReference>
<dbReference type="Gene3D" id="3.40.1110.10">
    <property type="entry name" value="Calcium-transporting ATPase, cytoplasmic domain N"/>
    <property type="match status" value="1"/>
</dbReference>
<dbReference type="EMBL" id="QGGR01000008">
    <property type="protein sequence ID" value="PWK47157.1"/>
    <property type="molecule type" value="Genomic_DNA"/>
</dbReference>
<dbReference type="GO" id="GO:0098662">
    <property type="term" value="P:inorganic cation transmembrane transport"/>
    <property type="evidence" value="ECO:0007669"/>
    <property type="project" value="UniProtKB-ARBA"/>
</dbReference>
<keyword evidence="7" id="KW-1278">Translocase</keyword>
<dbReference type="SFLD" id="SFLDS00003">
    <property type="entry name" value="Haloacid_Dehalogenase"/>
    <property type="match status" value="1"/>
</dbReference>
<dbReference type="Pfam" id="PF00690">
    <property type="entry name" value="Cation_ATPase_N"/>
    <property type="match status" value="1"/>
</dbReference>
<dbReference type="SUPFAM" id="SSF81653">
    <property type="entry name" value="Calcium ATPase, transduction domain A"/>
    <property type="match status" value="1"/>
</dbReference>
<evidence type="ECO:0000256" key="11">
    <source>
        <dbReference type="SAM" id="Phobius"/>
    </source>
</evidence>
<evidence type="ECO:0000256" key="10">
    <source>
        <dbReference type="ARBA" id="ARBA00049360"/>
    </source>
</evidence>
<evidence type="ECO:0000256" key="7">
    <source>
        <dbReference type="ARBA" id="ARBA00022967"/>
    </source>
</evidence>
<dbReference type="Gene3D" id="3.40.50.1000">
    <property type="entry name" value="HAD superfamily/HAD-like"/>
    <property type="match status" value="1"/>
</dbReference>
<keyword evidence="4" id="KW-0479">Metal-binding</keyword>
<dbReference type="FunFam" id="2.70.150.10:FF:000016">
    <property type="entry name" value="Calcium-transporting P-type ATPase putative"/>
    <property type="match status" value="1"/>
</dbReference>
<dbReference type="Gene3D" id="2.70.150.10">
    <property type="entry name" value="Calcium-transporting ATPase, cytoplasmic transduction domain A"/>
    <property type="match status" value="1"/>
</dbReference>
<keyword evidence="6" id="KW-0067">ATP-binding</keyword>
<dbReference type="SFLD" id="SFLDG00002">
    <property type="entry name" value="C1.7:_P-type_atpase_like"/>
    <property type="match status" value="1"/>
</dbReference>
<dbReference type="SUPFAM" id="SSF81665">
    <property type="entry name" value="Calcium ATPase, transmembrane domain M"/>
    <property type="match status" value="1"/>
</dbReference>
<dbReference type="GO" id="GO:0046873">
    <property type="term" value="F:metal ion transmembrane transporter activity"/>
    <property type="evidence" value="ECO:0007669"/>
    <property type="project" value="UniProtKB-ARBA"/>
</dbReference>
<evidence type="ECO:0000256" key="3">
    <source>
        <dbReference type="ARBA" id="ARBA00022692"/>
    </source>
</evidence>
<feature type="transmembrane region" description="Helical" evidence="11">
    <location>
        <begin position="691"/>
        <end position="714"/>
    </location>
</feature>
<reference evidence="13 14" key="1">
    <citation type="submission" date="2018-05" db="EMBL/GenBank/DDBJ databases">
        <title>Genomic Encyclopedia of Archaeal and Bacterial Type Strains, Phase II (KMG-II): from individual species to whole genera.</title>
        <authorList>
            <person name="Goeker M."/>
        </authorList>
    </citation>
    <scope>NUCLEOTIDE SEQUENCE [LARGE SCALE GENOMIC DNA]</scope>
    <source>
        <strain evidence="13 14">DSM 45184</strain>
    </source>
</reference>
<evidence type="ECO:0000256" key="1">
    <source>
        <dbReference type="ARBA" id="ARBA00004651"/>
    </source>
</evidence>
<dbReference type="GO" id="GO:0015662">
    <property type="term" value="F:P-type ion transporter activity"/>
    <property type="evidence" value="ECO:0007669"/>
    <property type="project" value="UniProtKB-ARBA"/>
</dbReference>
<dbReference type="InterPro" id="IPR036412">
    <property type="entry name" value="HAD-like_sf"/>
</dbReference>
<feature type="transmembrane region" description="Helical" evidence="11">
    <location>
        <begin position="259"/>
        <end position="276"/>
    </location>
</feature>
<dbReference type="InterPro" id="IPR008250">
    <property type="entry name" value="ATPase_P-typ_transduc_dom_A_sf"/>
</dbReference>
<dbReference type="InterPro" id="IPR023299">
    <property type="entry name" value="ATPase_P-typ_cyto_dom_N"/>
</dbReference>
<protein>
    <submittedName>
        <fullName evidence="13">Ca2+-transporting ATPase</fullName>
    </submittedName>
</protein>
<dbReference type="GO" id="GO:0005886">
    <property type="term" value="C:plasma membrane"/>
    <property type="evidence" value="ECO:0007669"/>
    <property type="project" value="UniProtKB-SubCell"/>
</dbReference>
<dbReference type="PRINTS" id="PR00119">
    <property type="entry name" value="CATATPASE"/>
</dbReference>
<dbReference type="SFLD" id="SFLDF00027">
    <property type="entry name" value="p-type_atpase"/>
    <property type="match status" value="1"/>
</dbReference>
<keyword evidence="2" id="KW-1003">Cell membrane</keyword>
<dbReference type="Proteomes" id="UP000245697">
    <property type="component" value="Unassembled WGS sequence"/>
</dbReference>
<dbReference type="PANTHER" id="PTHR42861">
    <property type="entry name" value="CALCIUM-TRANSPORTING ATPASE"/>
    <property type="match status" value="1"/>
</dbReference>
<accession>A0A316FYG3</accession>
<dbReference type="InterPro" id="IPR004014">
    <property type="entry name" value="ATPase_P-typ_cation-transptr_N"/>
</dbReference>
<dbReference type="PRINTS" id="PR00120">
    <property type="entry name" value="HATPASE"/>
</dbReference>
<dbReference type="Pfam" id="PF00122">
    <property type="entry name" value="E1-E2_ATPase"/>
    <property type="match status" value="1"/>
</dbReference>
<evidence type="ECO:0000259" key="12">
    <source>
        <dbReference type="SMART" id="SM00831"/>
    </source>
</evidence>
<evidence type="ECO:0000313" key="14">
    <source>
        <dbReference type="Proteomes" id="UP000245697"/>
    </source>
</evidence>
<dbReference type="InterPro" id="IPR001757">
    <property type="entry name" value="P_typ_ATPase"/>
</dbReference>
<feature type="domain" description="Cation-transporting P-type ATPase N-terminal" evidence="12">
    <location>
        <begin position="15"/>
        <end position="89"/>
    </location>
</feature>
<comment type="subcellular location">
    <subcellularLocation>
        <location evidence="1">Cell membrane</location>
        <topology evidence="1">Multi-pass membrane protein</topology>
    </subcellularLocation>
</comment>
<keyword evidence="14" id="KW-1185">Reference proteome</keyword>
<keyword evidence="3 11" id="KW-0812">Transmembrane</keyword>
<dbReference type="InterPro" id="IPR018303">
    <property type="entry name" value="ATPase_P-typ_P_site"/>
</dbReference>
<organism evidence="13 14">
    <name type="scientific">Actinoplanes xinjiangensis</name>
    <dbReference type="NCBI Taxonomy" id="512350"/>
    <lineage>
        <taxon>Bacteria</taxon>
        <taxon>Bacillati</taxon>
        <taxon>Actinomycetota</taxon>
        <taxon>Actinomycetes</taxon>
        <taxon>Micromonosporales</taxon>
        <taxon>Micromonosporaceae</taxon>
        <taxon>Actinoplanes</taxon>
    </lineage>
</organism>
<dbReference type="SUPFAM" id="SSF81660">
    <property type="entry name" value="Metal cation-transporting ATPase, ATP-binding domain N"/>
    <property type="match status" value="1"/>
</dbReference>
<keyword evidence="9 11" id="KW-0472">Membrane</keyword>
<feature type="transmembrane region" description="Helical" evidence="11">
    <location>
        <begin position="282"/>
        <end position="308"/>
    </location>
</feature>
<evidence type="ECO:0000256" key="2">
    <source>
        <dbReference type="ARBA" id="ARBA00022475"/>
    </source>
</evidence>
<feature type="transmembrane region" description="Helical" evidence="11">
    <location>
        <begin position="865"/>
        <end position="884"/>
    </location>
</feature>